<feature type="domain" description="WW" evidence="10">
    <location>
        <begin position="763"/>
        <end position="797"/>
    </location>
</feature>
<keyword evidence="5" id="KW-0159">Chromosome partition</keyword>
<feature type="region of interest" description="Disordered" evidence="9">
    <location>
        <begin position="560"/>
        <end position="764"/>
    </location>
</feature>
<evidence type="ECO:0000313" key="12">
    <source>
        <dbReference type="EMBL" id="KAL1504675.1"/>
    </source>
</evidence>
<feature type="compositionally biased region" description="Basic and acidic residues" evidence="9">
    <location>
        <begin position="81"/>
        <end position="92"/>
    </location>
</feature>
<comment type="subcellular location">
    <subcellularLocation>
        <location evidence="2">Cytoplasm</location>
        <location evidence="2">Cytoskeleton</location>
        <location evidence="2">Spindle</location>
    </subcellularLocation>
    <subcellularLocation>
        <location evidence="1">Nucleus</location>
    </subcellularLocation>
</comment>
<dbReference type="Gene3D" id="2.20.70.10">
    <property type="match status" value="1"/>
</dbReference>
<evidence type="ECO:0000256" key="1">
    <source>
        <dbReference type="ARBA" id="ARBA00004123"/>
    </source>
</evidence>
<dbReference type="PANTHER" id="PTHR13142:SF1">
    <property type="entry name" value="INNER CENTROMERE PROTEIN"/>
    <property type="match status" value="1"/>
</dbReference>
<evidence type="ECO:0000256" key="5">
    <source>
        <dbReference type="ARBA" id="ARBA00022829"/>
    </source>
</evidence>
<feature type="compositionally biased region" description="Acidic residues" evidence="9">
    <location>
        <begin position="832"/>
        <end position="843"/>
    </location>
</feature>
<accession>A0AB34IRJ0</accession>
<dbReference type="Proteomes" id="UP001515480">
    <property type="component" value="Unassembled WGS sequence"/>
</dbReference>
<dbReference type="PROSITE" id="PS01159">
    <property type="entry name" value="WW_DOMAIN_1"/>
    <property type="match status" value="1"/>
</dbReference>
<feature type="region of interest" description="Disordered" evidence="9">
    <location>
        <begin position="253"/>
        <end position="395"/>
    </location>
</feature>
<dbReference type="SUPFAM" id="SSF51045">
    <property type="entry name" value="WW domain"/>
    <property type="match status" value="1"/>
</dbReference>
<evidence type="ECO:0000256" key="2">
    <source>
        <dbReference type="ARBA" id="ARBA00004186"/>
    </source>
</evidence>
<keyword evidence="7" id="KW-0539">Nucleus</keyword>
<dbReference type="SMART" id="SM00513">
    <property type="entry name" value="SAP"/>
    <property type="match status" value="2"/>
</dbReference>
<evidence type="ECO:0000259" key="11">
    <source>
        <dbReference type="PROSITE" id="PS50800"/>
    </source>
</evidence>
<organism evidence="12 13">
    <name type="scientific">Prymnesium parvum</name>
    <name type="common">Toxic golden alga</name>
    <dbReference type="NCBI Taxonomy" id="97485"/>
    <lineage>
        <taxon>Eukaryota</taxon>
        <taxon>Haptista</taxon>
        <taxon>Haptophyta</taxon>
        <taxon>Prymnesiophyceae</taxon>
        <taxon>Prymnesiales</taxon>
        <taxon>Prymnesiaceae</taxon>
        <taxon>Prymnesium</taxon>
    </lineage>
</organism>
<feature type="coiled-coil region" evidence="8">
    <location>
        <begin position="2"/>
        <end position="29"/>
    </location>
</feature>
<dbReference type="AlphaFoldDB" id="A0AB34IRJ0"/>
<feature type="compositionally biased region" description="Polar residues" evidence="9">
    <location>
        <begin position="488"/>
        <end position="499"/>
    </location>
</feature>
<feature type="compositionally biased region" description="Basic and acidic residues" evidence="9">
    <location>
        <begin position="107"/>
        <end position="140"/>
    </location>
</feature>
<feature type="region of interest" description="Disordered" evidence="9">
    <location>
        <begin position="54"/>
        <end position="140"/>
    </location>
</feature>
<feature type="compositionally biased region" description="Low complexity" evidence="9">
    <location>
        <begin position="351"/>
        <end position="361"/>
    </location>
</feature>
<evidence type="ECO:0000256" key="8">
    <source>
        <dbReference type="SAM" id="Coils"/>
    </source>
</evidence>
<dbReference type="GO" id="GO:0007059">
    <property type="term" value="P:chromosome segregation"/>
    <property type="evidence" value="ECO:0007669"/>
    <property type="project" value="UniProtKB-KW"/>
</dbReference>
<evidence type="ECO:0000256" key="3">
    <source>
        <dbReference type="ARBA" id="ARBA00010042"/>
    </source>
</evidence>
<feature type="region of interest" description="Disordered" evidence="9">
    <location>
        <begin position="786"/>
        <end position="853"/>
    </location>
</feature>
<dbReference type="CDD" id="cd00201">
    <property type="entry name" value="WW"/>
    <property type="match status" value="1"/>
</dbReference>
<feature type="domain" description="SAP" evidence="11">
    <location>
        <begin position="173"/>
        <end position="207"/>
    </location>
</feature>
<dbReference type="PROSITE" id="PS50020">
    <property type="entry name" value="WW_DOMAIN_2"/>
    <property type="match status" value="1"/>
</dbReference>
<keyword evidence="13" id="KW-1185">Reference proteome</keyword>
<feature type="compositionally biased region" description="Basic residues" evidence="9">
    <location>
        <begin position="58"/>
        <end position="69"/>
    </location>
</feature>
<dbReference type="Pfam" id="PF02037">
    <property type="entry name" value="SAP"/>
    <property type="match status" value="1"/>
</dbReference>
<feature type="compositionally biased region" description="Basic and acidic residues" evidence="9">
    <location>
        <begin position="578"/>
        <end position="588"/>
    </location>
</feature>
<evidence type="ECO:0000313" key="13">
    <source>
        <dbReference type="Proteomes" id="UP001515480"/>
    </source>
</evidence>
<reference evidence="12 13" key="1">
    <citation type="journal article" date="2024" name="Science">
        <title>Giant polyketide synthase enzymes in the biosynthesis of giant marine polyether toxins.</title>
        <authorList>
            <person name="Fallon T.R."/>
            <person name="Shende V.V."/>
            <person name="Wierzbicki I.H."/>
            <person name="Pendleton A.L."/>
            <person name="Watervoot N.F."/>
            <person name="Auber R.P."/>
            <person name="Gonzalez D.J."/>
            <person name="Wisecaver J.H."/>
            <person name="Moore B.S."/>
        </authorList>
    </citation>
    <scope>NUCLEOTIDE SEQUENCE [LARGE SCALE GENOMIC DNA]</scope>
    <source>
        <strain evidence="12 13">12B1</strain>
    </source>
</reference>
<evidence type="ECO:0000256" key="6">
    <source>
        <dbReference type="ARBA" id="ARBA00023212"/>
    </source>
</evidence>
<dbReference type="GO" id="GO:0005634">
    <property type="term" value="C:nucleus"/>
    <property type="evidence" value="ECO:0007669"/>
    <property type="project" value="UniProtKB-SubCell"/>
</dbReference>
<feature type="compositionally biased region" description="Basic and acidic residues" evidence="9">
    <location>
        <begin position="261"/>
        <end position="277"/>
    </location>
</feature>
<feature type="compositionally biased region" description="Low complexity" evidence="9">
    <location>
        <begin position="749"/>
        <end position="764"/>
    </location>
</feature>
<dbReference type="SMART" id="SM00456">
    <property type="entry name" value="WW"/>
    <property type="match status" value="1"/>
</dbReference>
<keyword evidence="6" id="KW-0206">Cytoskeleton</keyword>
<comment type="caution">
    <text evidence="12">The sequence shown here is derived from an EMBL/GenBank/DDBJ whole genome shotgun (WGS) entry which is preliminary data.</text>
</comment>
<keyword evidence="4" id="KW-0963">Cytoplasm</keyword>
<evidence type="ECO:0000256" key="4">
    <source>
        <dbReference type="ARBA" id="ARBA00022490"/>
    </source>
</evidence>
<feature type="compositionally biased region" description="Basic and acidic residues" evidence="9">
    <location>
        <begin position="844"/>
        <end position="853"/>
    </location>
</feature>
<feature type="compositionally biased region" description="Polar residues" evidence="9">
    <location>
        <begin position="813"/>
        <end position="822"/>
    </location>
</feature>
<dbReference type="InterPro" id="IPR003034">
    <property type="entry name" value="SAP_dom"/>
</dbReference>
<protein>
    <recommendedName>
        <fullName evidence="14">SAP domain-containing protein</fullName>
    </recommendedName>
</protein>
<feature type="region of interest" description="Disordered" evidence="9">
    <location>
        <begin position="459"/>
        <end position="536"/>
    </location>
</feature>
<sequence>MALTLRQMVQALDAEMDLAKEECTEFVAEHSSWLEEAVAANTKQILYKSNREFECPRSHRKPTRSKRKVGLTAVSEEPEEKENTSHNPEDRSHAKRGLASRNNHTNMKGEEVGSKRKSDSSGDLEENAKQPREETKRINRDQLAEINAAAAWASSPRVLQAVAQTTEGASVDYVQMKVPELRSKLEELGLSSQGRKDDLITRLKVADLNAKKLTITDLKAKKVKLAEVKAIVRETGLADDGKMSDLLDRLETHFSEGNNDDPGHEESSPLIEPHVDNDTVEPQTSENADLDSKVQEQTDELEEKEPTRETTSDDPQGSVVEQNAPTVEDDDDGLSEVNDIGVPPSEPAPVPVVLEAPAVAVGQIESVEEQASQAHGSDDEECEGEQEAQKQIGHLDVEDQLDGRTMKSTDVDAIEVELVDASPTAGKGGICCEDESIDASMEMPRSGQLGPRIGGAEVESSARLQEKDTTCAATDDPEAADEDEAAHLSTTSLEQQSGASKLVKGLKRVGERHVGSSVSPGLSPRPNHLRPGMNVSGGYAMCDELQRKLQARQARLKEQVSLSAVQESEDADAVDGIIKVEKHEREVPRSLPAPSQHDDKRRAKEAAEARQREAAEQRRREEKEAAEQRRAKETAVKEAAEQKKREEKEAAEQKIRAKELAAEQRAKEAAEQRRREKEAAEQKAKEAAELRAKKVRAEEQRLKEKLQLEEKRAEEKRALLDKRKEDKDEKKEIQPKKITRKSQAANAHGSQARGAAPSAQAAPALPEGWAEYFDKKTERTYFHNAISKTTTWSRPGVEPAAIGSSNGKKRVFSTESCASQQYPIDETKPESTSDEGSDSEDEEEQKKKVPRWVERSKLMPQIELQQNIDADEVFGQRIHEQEVVCDLEDIFGHSDPKKRYHRRTSSGCWDQDKLTSPEEHIYKTALGFFR</sequence>
<evidence type="ECO:0008006" key="14">
    <source>
        <dbReference type="Google" id="ProtNLM"/>
    </source>
</evidence>
<feature type="compositionally biased region" description="Basic and acidic residues" evidence="9">
    <location>
        <begin position="596"/>
        <end position="735"/>
    </location>
</feature>
<dbReference type="EMBL" id="JBGBPQ010000019">
    <property type="protein sequence ID" value="KAL1504675.1"/>
    <property type="molecule type" value="Genomic_DNA"/>
</dbReference>
<feature type="compositionally biased region" description="Polar residues" evidence="9">
    <location>
        <begin position="313"/>
        <end position="325"/>
    </location>
</feature>
<dbReference type="InterPro" id="IPR001202">
    <property type="entry name" value="WW_dom"/>
</dbReference>
<dbReference type="Pfam" id="PF03941">
    <property type="entry name" value="INCENP_ARK-bind"/>
    <property type="match status" value="1"/>
</dbReference>
<evidence type="ECO:0000256" key="7">
    <source>
        <dbReference type="ARBA" id="ARBA00023242"/>
    </source>
</evidence>
<dbReference type="InterPro" id="IPR036020">
    <property type="entry name" value="WW_dom_sf"/>
</dbReference>
<feature type="domain" description="SAP" evidence="11">
    <location>
        <begin position="220"/>
        <end position="254"/>
    </location>
</feature>
<dbReference type="PANTHER" id="PTHR13142">
    <property type="entry name" value="INNER CENTROMERE PROTEIN"/>
    <property type="match status" value="1"/>
</dbReference>
<dbReference type="InterPro" id="IPR036361">
    <property type="entry name" value="SAP_dom_sf"/>
</dbReference>
<dbReference type="Gene3D" id="1.10.720.30">
    <property type="entry name" value="SAP domain"/>
    <property type="match status" value="1"/>
</dbReference>
<dbReference type="PROSITE" id="PS50800">
    <property type="entry name" value="SAP"/>
    <property type="match status" value="2"/>
</dbReference>
<gene>
    <name evidence="12" type="ORF">AB1Y20_008455</name>
</gene>
<dbReference type="GO" id="GO:0005819">
    <property type="term" value="C:spindle"/>
    <property type="evidence" value="ECO:0007669"/>
    <property type="project" value="UniProtKB-SubCell"/>
</dbReference>
<dbReference type="InterPro" id="IPR005635">
    <property type="entry name" value="Inner_centromere_prot_ARK-bd"/>
</dbReference>
<proteinExistence type="inferred from homology"/>
<dbReference type="SUPFAM" id="SSF68906">
    <property type="entry name" value="SAP domain"/>
    <property type="match status" value="1"/>
</dbReference>
<feature type="compositionally biased region" description="Acidic residues" evidence="9">
    <location>
        <begin position="475"/>
        <end position="484"/>
    </location>
</feature>
<name>A0AB34IRJ0_PRYPA</name>
<evidence type="ECO:0000259" key="10">
    <source>
        <dbReference type="PROSITE" id="PS50020"/>
    </source>
</evidence>
<keyword evidence="8" id="KW-0175">Coiled coil</keyword>
<dbReference type="Pfam" id="PF00397">
    <property type="entry name" value="WW"/>
    <property type="match status" value="1"/>
</dbReference>
<evidence type="ECO:0000256" key="9">
    <source>
        <dbReference type="SAM" id="MobiDB-lite"/>
    </source>
</evidence>
<comment type="similarity">
    <text evidence="3">Belongs to the INCENP family.</text>
</comment>